<evidence type="ECO:0000313" key="3">
    <source>
        <dbReference type="Proteomes" id="UP000470246"/>
    </source>
</evidence>
<name>A0A7K3W5A4_9ACTN</name>
<comment type="caution">
    <text evidence="2">The sequence shown here is derived from an EMBL/GenBank/DDBJ whole genome shotgun (WGS) entry which is preliminary data.</text>
</comment>
<dbReference type="PANTHER" id="PTHR43433">
    <property type="entry name" value="HYDROLASE, ALPHA/BETA FOLD FAMILY PROTEIN"/>
    <property type="match status" value="1"/>
</dbReference>
<sequence length="253" mass="26240">MTATLSAVEDGPADAPVLVLGPSLGTTTGLFDAQAAEFARTHRVIRYDLRGHGGSEVVPGSCTIADLAGDVVALLDRLGVDRFSYVGVSIGGAIGQQLALTVPDRLEKLAIIASAAQFADPPSWAARAQQVREQGTEPLVASRTGTWFTAAWAERDPSGAHRLLQMLRDTPTEGYAACCEAIGAFDVRARLGEISAPTLVIAGAEDPATPPDTVRVIADGIPGAHFMVVSGAAHLPNATDPETVNAMLRGHLG</sequence>
<dbReference type="AlphaFoldDB" id="A0A7K3W5A4"/>
<accession>A0A7K3W5A4</accession>
<dbReference type="InterPro" id="IPR026968">
    <property type="entry name" value="PcaD/CatD"/>
</dbReference>
<dbReference type="GO" id="GO:0047570">
    <property type="term" value="F:3-oxoadipate enol-lactonase activity"/>
    <property type="evidence" value="ECO:0007669"/>
    <property type="project" value="UniProtKB-EC"/>
</dbReference>
<dbReference type="PANTHER" id="PTHR43433:SF5">
    <property type="entry name" value="AB HYDROLASE-1 DOMAIN-CONTAINING PROTEIN"/>
    <property type="match status" value="1"/>
</dbReference>
<protein>
    <submittedName>
        <fullName evidence="2">3-oxoadipate enol-lactonase</fullName>
        <ecNumber evidence="2">3.1.1.24</ecNumber>
    </submittedName>
</protein>
<dbReference type="GO" id="GO:0042952">
    <property type="term" value="P:beta-ketoadipate pathway"/>
    <property type="evidence" value="ECO:0007669"/>
    <property type="project" value="InterPro"/>
</dbReference>
<dbReference type="InterPro" id="IPR000073">
    <property type="entry name" value="AB_hydrolase_1"/>
</dbReference>
<proteinExistence type="predicted"/>
<dbReference type="Pfam" id="PF00561">
    <property type="entry name" value="Abhydrolase_1"/>
    <property type="match status" value="1"/>
</dbReference>
<gene>
    <name evidence="2" type="primary">pcaD</name>
    <name evidence="2" type="ORF">GCU56_19335</name>
</gene>
<reference evidence="2 3" key="1">
    <citation type="submission" date="2020-02" db="EMBL/GenBank/DDBJ databases">
        <title>Geodermatophilus sabuli CPCC 205279 I12A-02694.</title>
        <authorList>
            <person name="Jiang Z."/>
        </authorList>
    </citation>
    <scope>NUCLEOTIDE SEQUENCE [LARGE SCALE GENOMIC DNA]</scope>
    <source>
        <strain evidence="2 3">I12A-02694</strain>
    </source>
</reference>
<feature type="domain" description="AB hydrolase-1" evidence="1">
    <location>
        <begin position="16"/>
        <end position="240"/>
    </location>
</feature>
<evidence type="ECO:0000259" key="1">
    <source>
        <dbReference type="Pfam" id="PF00561"/>
    </source>
</evidence>
<dbReference type="InterPro" id="IPR029058">
    <property type="entry name" value="AB_hydrolase_fold"/>
</dbReference>
<organism evidence="2 3">
    <name type="scientific">Geodermatophilus sabuli</name>
    <dbReference type="NCBI Taxonomy" id="1564158"/>
    <lineage>
        <taxon>Bacteria</taxon>
        <taxon>Bacillati</taxon>
        <taxon>Actinomycetota</taxon>
        <taxon>Actinomycetes</taxon>
        <taxon>Geodermatophilales</taxon>
        <taxon>Geodermatophilaceae</taxon>
        <taxon>Geodermatophilus</taxon>
    </lineage>
</organism>
<dbReference type="InterPro" id="IPR050471">
    <property type="entry name" value="AB_hydrolase"/>
</dbReference>
<dbReference type="GO" id="GO:0046503">
    <property type="term" value="P:glycerolipid catabolic process"/>
    <property type="evidence" value="ECO:0007669"/>
    <property type="project" value="TreeGrafter"/>
</dbReference>
<dbReference type="EMBL" id="JAAGWF010000023">
    <property type="protein sequence ID" value="NEK60012.1"/>
    <property type="molecule type" value="Genomic_DNA"/>
</dbReference>
<dbReference type="Proteomes" id="UP000470246">
    <property type="component" value="Unassembled WGS sequence"/>
</dbReference>
<dbReference type="SUPFAM" id="SSF53474">
    <property type="entry name" value="alpha/beta-Hydrolases"/>
    <property type="match status" value="1"/>
</dbReference>
<keyword evidence="2" id="KW-0378">Hydrolase</keyword>
<keyword evidence="3" id="KW-1185">Reference proteome</keyword>
<evidence type="ECO:0000313" key="2">
    <source>
        <dbReference type="EMBL" id="NEK60012.1"/>
    </source>
</evidence>
<dbReference type="PRINTS" id="PR00111">
    <property type="entry name" value="ABHYDROLASE"/>
</dbReference>
<dbReference type="EC" id="3.1.1.24" evidence="2"/>
<dbReference type="NCBIfam" id="TIGR02427">
    <property type="entry name" value="protocat_pcaD"/>
    <property type="match status" value="1"/>
</dbReference>
<dbReference type="RefSeq" id="WP_163483388.1">
    <property type="nucleotide sequence ID" value="NZ_JAAGWF010000023.1"/>
</dbReference>
<dbReference type="GO" id="GO:0004806">
    <property type="term" value="F:triacylglycerol lipase activity"/>
    <property type="evidence" value="ECO:0007669"/>
    <property type="project" value="TreeGrafter"/>
</dbReference>
<dbReference type="Gene3D" id="3.40.50.1820">
    <property type="entry name" value="alpha/beta hydrolase"/>
    <property type="match status" value="1"/>
</dbReference>